<dbReference type="InterPro" id="IPR059000">
    <property type="entry name" value="ATPase_P-type_domA"/>
</dbReference>
<evidence type="ECO:0000256" key="3">
    <source>
        <dbReference type="ARBA" id="ARBA00022741"/>
    </source>
</evidence>
<dbReference type="InterPro" id="IPR006068">
    <property type="entry name" value="ATPase_P-typ_cation-transptr_C"/>
</dbReference>
<dbReference type="InterPro" id="IPR008250">
    <property type="entry name" value="ATPase_P-typ_transduc_dom_A_sf"/>
</dbReference>
<dbReference type="NCBIfam" id="TIGR01494">
    <property type="entry name" value="ATPase_P-type"/>
    <property type="match status" value="2"/>
</dbReference>
<keyword evidence="4" id="KW-0067">ATP-binding</keyword>
<comment type="subcellular location">
    <subcellularLocation>
        <location evidence="1">Cell membrane</location>
        <topology evidence="1">Multi-pass membrane protein</topology>
    </subcellularLocation>
</comment>
<dbReference type="Gene3D" id="2.70.150.10">
    <property type="entry name" value="Calcium-transporting ATPase, cytoplasmic transduction domain A"/>
    <property type="match status" value="1"/>
</dbReference>
<keyword evidence="12" id="KW-0378">Hydrolase</keyword>
<dbReference type="PANTHER" id="PTHR42861">
    <property type="entry name" value="CALCIUM-TRANSPORTING ATPASE"/>
    <property type="match status" value="1"/>
</dbReference>
<evidence type="ECO:0000256" key="10">
    <source>
        <dbReference type="SAM" id="Phobius"/>
    </source>
</evidence>
<dbReference type="SFLD" id="SFLDS00003">
    <property type="entry name" value="Haloacid_Dehalogenase"/>
    <property type="match status" value="1"/>
</dbReference>
<organism evidence="12 13">
    <name type="scientific">Sphaerisporangium rubeum</name>
    <dbReference type="NCBI Taxonomy" id="321317"/>
    <lineage>
        <taxon>Bacteria</taxon>
        <taxon>Bacillati</taxon>
        <taxon>Actinomycetota</taxon>
        <taxon>Actinomycetes</taxon>
        <taxon>Streptosporangiales</taxon>
        <taxon>Streptosporangiaceae</taxon>
        <taxon>Sphaerisporangium</taxon>
    </lineage>
</organism>
<dbReference type="Pfam" id="PF00690">
    <property type="entry name" value="Cation_ATPase_N"/>
    <property type="match status" value="1"/>
</dbReference>
<evidence type="ECO:0000256" key="1">
    <source>
        <dbReference type="ARBA" id="ARBA00004651"/>
    </source>
</evidence>
<feature type="transmembrane region" description="Helical" evidence="10">
    <location>
        <begin position="1450"/>
        <end position="1470"/>
    </location>
</feature>
<gene>
    <name evidence="12" type="ORF">BJ992_005760</name>
</gene>
<dbReference type="GO" id="GO:0005886">
    <property type="term" value="C:plasma membrane"/>
    <property type="evidence" value="ECO:0007669"/>
    <property type="project" value="UniProtKB-SubCell"/>
</dbReference>
<keyword evidence="6 10" id="KW-1133">Transmembrane helix</keyword>
<dbReference type="InterPro" id="IPR023299">
    <property type="entry name" value="ATPase_P-typ_cyto_dom_N"/>
</dbReference>
<reference evidence="12 13" key="1">
    <citation type="submission" date="2020-08" db="EMBL/GenBank/DDBJ databases">
        <title>Sequencing the genomes of 1000 actinobacteria strains.</title>
        <authorList>
            <person name="Klenk H.-P."/>
        </authorList>
    </citation>
    <scope>NUCLEOTIDE SEQUENCE [LARGE SCALE GENOMIC DNA]</scope>
    <source>
        <strain evidence="12 13">DSM 44936</strain>
    </source>
</reference>
<feature type="domain" description="Cation-transporting P-type ATPase N-terminal" evidence="11">
    <location>
        <begin position="636"/>
        <end position="707"/>
    </location>
</feature>
<keyword evidence="2 10" id="KW-0812">Transmembrane</keyword>
<dbReference type="InterPro" id="IPR004014">
    <property type="entry name" value="ATPase_P-typ_cation-transptr_N"/>
</dbReference>
<evidence type="ECO:0000313" key="13">
    <source>
        <dbReference type="Proteomes" id="UP000555564"/>
    </source>
</evidence>
<accession>A0A7X0MAQ4</accession>
<comment type="caution">
    <text evidence="12">The sequence shown here is derived from an EMBL/GenBank/DDBJ whole genome shotgun (WGS) entry which is preliminary data.</text>
</comment>
<protein>
    <submittedName>
        <fullName evidence="12">Cation-transporting ATPase I</fullName>
        <ecNumber evidence="12">3.6.3.-</ecNumber>
    </submittedName>
</protein>
<evidence type="ECO:0000256" key="4">
    <source>
        <dbReference type="ARBA" id="ARBA00022840"/>
    </source>
</evidence>
<name>A0A7X0MAQ4_9ACTN</name>
<dbReference type="SFLD" id="SFLDF00027">
    <property type="entry name" value="p-type_atpase"/>
    <property type="match status" value="1"/>
</dbReference>
<dbReference type="SMART" id="SM00831">
    <property type="entry name" value="Cation_ATPase_N"/>
    <property type="match status" value="1"/>
</dbReference>
<dbReference type="EMBL" id="JACHIU010000001">
    <property type="protein sequence ID" value="MBB6476329.1"/>
    <property type="molecule type" value="Genomic_DNA"/>
</dbReference>
<dbReference type="Pfam" id="PF13246">
    <property type="entry name" value="Cation_ATPase"/>
    <property type="match status" value="1"/>
</dbReference>
<keyword evidence="5" id="KW-1278">Translocase</keyword>
<keyword evidence="7 10" id="KW-0472">Membrane</keyword>
<dbReference type="Gene3D" id="3.40.1110.10">
    <property type="entry name" value="Calcium-transporting ATPase, cytoplasmic domain N"/>
    <property type="match status" value="1"/>
</dbReference>
<evidence type="ECO:0000256" key="5">
    <source>
        <dbReference type="ARBA" id="ARBA00022967"/>
    </source>
</evidence>
<dbReference type="SFLD" id="SFLDG00002">
    <property type="entry name" value="C1.7:_P-type_atpase_like"/>
    <property type="match status" value="1"/>
</dbReference>
<dbReference type="InterPro" id="IPR044492">
    <property type="entry name" value="P_typ_ATPase_HD_dom"/>
</dbReference>
<dbReference type="Proteomes" id="UP000555564">
    <property type="component" value="Unassembled WGS sequence"/>
</dbReference>
<dbReference type="PRINTS" id="PR00119">
    <property type="entry name" value="CATATPASE"/>
</dbReference>
<dbReference type="SUPFAM" id="SSF56784">
    <property type="entry name" value="HAD-like"/>
    <property type="match status" value="1"/>
</dbReference>
<feature type="region of interest" description="Disordered" evidence="9">
    <location>
        <begin position="656"/>
        <end position="676"/>
    </location>
</feature>
<dbReference type="PRINTS" id="PR00120">
    <property type="entry name" value="HATPASE"/>
</dbReference>
<dbReference type="EC" id="3.6.3.-" evidence="12"/>
<keyword evidence="3" id="KW-0547">Nucleotide-binding</keyword>
<dbReference type="InterPro" id="IPR018303">
    <property type="entry name" value="ATPase_P-typ_P_site"/>
</dbReference>
<dbReference type="InterPro" id="IPR036412">
    <property type="entry name" value="HAD-like_sf"/>
</dbReference>
<comment type="catalytic activity">
    <reaction evidence="8">
        <text>ATP + H2O = ADP + phosphate + H(+)</text>
        <dbReference type="Rhea" id="RHEA:13065"/>
        <dbReference type="ChEBI" id="CHEBI:15377"/>
        <dbReference type="ChEBI" id="CHEBI:15378"/>
        <dbReference type="ChEBI" id="CHEBI:30616"/>
        <dbReference type="ChEBI" id="CHEBI:43474"/>
        <dbReference type="ChEBI" id="CHEBI:456216"/>
    </reaction>
</comment>
<feature type="compositionally biased region" description="Basic residues" evidence="9">
    <location>
        <begin position="147"/>
        <end position="157"/>
    </location>
</feature>
<dbReference type="InterPro" id="IPR001757">
    <property type="entry name" value="P_typ_ATPase"/>
</dbReference>
<dbReference type="GO" id="GO:0016887">
    <property type="term" value="F:ATP hydrolysis activity"/>
    <property type="evidence" value="ECO:0007669"/>
    <property type="project" value="InterPro"/>
</dbReference>
<sequence>MIGTITPPRAAPSVPKTEVRPGGVVFLFKELRGPAAALISLVPDAVRGMLPRVRQVHPCAGGVRVELHHIGRPGSASAARTLEERLCAMDGVTRAEVNGALRFVYVACDTDVVSMDEVFAILAAFDTPEKAGEEEPPQEDDEEARRHPARHPVRTARHAVEHQARALVELGAGMVGVGVAVVGQVTQVTKAPAALPALLQLMEATPRIRHELEKRIGRPASNVVFASTRFTAQTLALRPFGLFIDSLAALGHVAESQAARHAWHAQEAEFARKKGSYRYIRRHVRRRPMPLPYGPVERYADSISAGALASYGVITALSGPQRALAMLVAGTPKAARLSRDALTSAVGRVAAHRGALILDRESLRLMDRVDTVVFDAEALTMGLWTVHEVLPLVDGRDELHARAYTLLEGGDATTPREQDGWAARPTADVPERAARWRELGVRAVSITHDGEQVALAGMVPELHPYAETLVRAARAACRVVLAGGDPSLLWRLGVEEQRSGDAPAALVRELQAEGHAVAMVARRTGRGLAEADLGIGLFTRAAHPAWDADVLCSTEAAYLLMRSFPLVRSTARRGVRVTAAGAAAGGLLAAMGPQDRSLRRVQLAADCTSLVTLATGVWAGRDLGKLRLPPRDDRTPWHALPVSDVLDRVASSASGLTEAEAAHRRKRPERDEPAKPPSLLRATAEELANPLTPVLGVAAGISAAVGSALDAVLIAGVLSVNGLIGGAQRTGADRALHRLADATAVPVRLRRPDGTSAGVADQLVRGDIIELRSGDAVPADCRVIKARGLEMDESSLTGESQLVAKSAAPSAAISVADRRSMVFAGTTVAAGYGTAVVVATGTATEVGRTADLEARQKPPTGVELRLRALGRQIMPVAIGSGVLLMITNLIRRVPAGVALAPAVSLAVAAVPEGLPFIATLAELAAARRLSTRETLVRNPSTIEALGRVDVLCFDKTGTLTEGHITLGRVSDGRMERSVDELTPEFRRILAAALRAGPRVEGDRPPAHLTDRAVLDGARRAGVRDADGLGTWDRVAELPFEPTRGYHAVLGLVPAGATPFPEEAPELTALRSAGNGRAPRGGATHVLSVKGAPEVVLHRCTTMVHDGQVLPLDPESTGPLVKEMDRLAQQGYRVLAVAERIASDRSDLDESRIEGLCFLGFLGLADPVRPTAAESVRKLRKAGVRVVMITGDHPSTAEAIAAELGAMNGGQIMTGPELDRIDDAELAVALPGVSVFARVTPSHKARIVDGLQRAGRIVAVTGDGANDAPAIKLADVGIALGTRATPAARAAADVVVTDDRIETIVDAIVEGRAMWSSVRDALGILLGGNLGEIAFTVGSNLVAGRNTLNARQLLLVNLLTDMLPALAIAVRPPRATNPEKLLAEGPEASLGTALTRDIYLRAGVTAAAASAAWMMARTTGSEGRADTVGLIGLVSAQLIQTLGLGGLDRTVLAATGASMAALVLAVSIPGVSRLFGCRPVGPVGWTIGITCGVVAGVLSRWVSTLEPNGDSGH</sequence>
<feature type="transmembrane region" description="Helical" evidence="10">
    <location>
        <begin position="1482"/>
        <end position="1501"/>
    </location>
</feature>
<dbReference type="PROSITE" id="PS00154">
    <property type="entry name" value="ATPASE_E1_E2"/>
    <property type="match status" value="1"/>
</dbReference>
<evidence type="ECO:0000256" key="7">
    <source>
        <dbReference type="ARBA" id="ARBA00023136"/>
    </source>
</evidence>
<proteinExistence type="predicted"/>
<dbReference type="SUPFAM" id="SSF81665">
    <property type="entry name" value="Calcium ATPase, transmembrane domain M"/>
    <property type="match status" value="1"/>
</dbReference>
<dbReference type="RefSeq" id="WP_184986296.1">
    <property type="nucleotide sequence ID" value="NZ_JACHIU010000001.1"/>
</dbReference>
<evidence type="ECO:0000259" key="11">
    <source>
        <dbReference type="SMART" id="SM00831"/>
    </source>
</evidence>
<evidence type="ECO:0000256" key="9">
    <source>
        <dbReference type="SAM" id="MobiDB-lite"/>
    </source>
</evidence>
<dbReference type="Pfam" id="PF00122">
    <property type="entry name" value="E1-E2_ATPase"/>
    <property type="match status" value="1"/>
</dbReference>
<dbReference type="InterPro" id="IPR023214">
    <property type="entry name" value="HAD_sf"/>
</dbReference>
<evidence type="ECO:0000256" key="6">
    <source>
        <dbReference type="ARBA" id="ARBA00022989"/>
    </source>
</evidence>
<dbReference type="GO" id="GO:0005524">
    <property type="term" value="F:ATP binding"/>
    <property type="evidence" value="ECO:0007669"/>
    <property type="project" value="UniProtKB-KW"/>
</dbReference>
<evidence type="ECO:0000256" key="2">
    <source>
        <dbReference type="ARBA" id="ARBA00022692"/>
    </source>
</evidence>
<dbReference type="Pfam" id="PF00689">
    <property type="entry name" value="Cation_ATPase_C"/>
    <property type="match status" value="1"/>
</dbReference>
<dbReference type="InterPro" id="IPR023298">
    <property type="entry name" value="ATPase_P-typ_TM_dom_sf"/>
</dbReference>
<keyword evidence="13" id="KW-1185">Reference proteome</keyword>
<feature type="region of interest" description="Disordered" evidence="9">
    <location>
        <begin position="129"/>
        <end position="157"/>
    </location>
</feature>
<evidence type="ECO:0000256" key="8">
    <source>
        <dbReference type="ARBA" id="ARBA00049360"/>
    </source>
</evidence>
<dbReference type="SUPFAM" id="SSF81653">
    <property type="entry name" value="Calcium ATPase, transduction domain A"/>
    <property type="match status" value="1"/>
</dbReference>
<dbReference type="Gene3D" id="3.40.50.1000">
    <property type="entry name" value="HAD superfamily/HAD-like"/>
    <property type="match status" value="1"/>
</dbReference>
<evidence type="ECO:0000313" key="12">
    <source>
        <dbReference type="EMBL" id="MBB6476329.1"/>
    </source>
</evidence>